<feature type="domain" description="PLD phosphodiesterase" evidence="9">
    <location>
        <begin position="942"/>
        <end position="969"/>
    </location>
</feature>
<feature type="region of interest" description="Disordered" evidence="8">
    <location>
        <begin position="338"/>
        <end position="360"/>
    </location>
</feature>
<evidence type="ECO:0000259" key="9">
    <source>
        <dbReference type="PROSITE" id="PS50035"/>
    </source>
</evidence>
<dbReference type="InterPro" id="IPR015679">
    <property type="entry name" value="PLipase_D_fam"/>
</dbReference>
<dbReference type="GeneID" id="27907421"/>
<feature type="compositionally biased region" description="Basic and acidic residues" evidence="8">
    <location>
        <begin position="342"/>
        <end position="355"/>
    </location>
</feature>
<feature type="compositionally biased region" description="Polar residues" evidence="8">
    <location>
        <begin position="265"/>
        <end position="274"/>
    </location>
</feature>
<evidence type="ECO:0000256" key="3">
    <source>
        <dbReference type="ARBA" id="ARBA00022737"/>
    </source>
</evidence>
<dbReference type="EC" id="3.1.4.4" evidence="7"/>
<dbReference type="Gene3D" id="3.30.870.10">
    <property type="entry name" value="Endonuclease Chain A"/>
    <property type="match status" value="2"/>
</dbReference>
<feature type="compositionally biased region" description="Polar residues" evidence="8">
    <location>
        <begin position="1525"/>
        <end position="1537"/>
    </location>
</feature>
<keyword evidence="3" id="KW-0677">Repeat</keyword>
<evidence type="ECO:0000313" key="11">
    <source>
        <dbReference type="Proteomes" id="UP000016931"/>
    </source>
</evidence>
<keyword evidence="11" id="KW-1185">Reference proteome</keyword>
<evidence type="ECO:0000256" key="5">
    <source>
        <dbReference type="ARBA" id="ARBA00022963"/>
    </source>
</evidence>
<organism evidence="10 11">
    <name type="scientific">Sphaerulina musiva (strain SO2202)</name>
    <name type="common">Poplar stem canker fungus</name>
    <name type="synonym">Septoria musiva</name>
    <dbReference type="NCBI Taxonomy" id="692275"/>
    <lineage>
        <taxon>Eukaryota</taxon>
        <taxon>Fungi</taxon>
        <taxon>Dikarya</taxon>
        <taxon>Ascomycota</taxon>
        <taxon>Pezizomycotina</taxon>
        <taxon>Dothideomycetes</taxon>
        <taxon>Dothideomycetidae</taxon>
        <taxon>Mycosphaerellales</taxon>
        <taxon>Mycosphaerellaceae</taxon>
        <taxon>Sphaerulina</taxon>
    </lineage>
</organism>
<sequence length="1773" mass="200288">MAELVMQKDGRDREDDNIPYRSMESTTTAPHEDAVVNGKTLPKAPTGPLRVNAILRPDPSLESSTTTTVTTSPGFPFASQPGESGPAPTTRELLPSALANGHGHGHTESTSNAAGKRRVGVPGSTTPPERRSVSFARGVLDESATPVGKSSAWDMDGEGNDQLGKGRQNSLYLRLKSLAHAASSSSLHQRTPTNSSAIGITPPYALSPQSERSETMYPVPVEEAETIDMDADVEEDTDDTERPPDRRPKQKMKRKSPIVAGADSAPTTPRTSRFASFMREHIRDNSTTEASRRGTLTDVEDAAEEDDDAARAGVSEDEGKDRVRRAWRRGVDGARGLSYAARKSERDGEASEQKRPGNLRRLTAGLSGGLVLDATGSPLRQRADRHNSTSAQKWRQVKAGLRMLGQRKKDERAKVDYQKSAQLMAELIAGAPAVLIFASMFQRDEHKHRKVPVLLEQLKISIPEVQSRTDKKGDRDYIYKVDLEYGSGSSRMNWTIHRSVNDFVNLHFKYKSQTAADQLKHFSRPDHKLAKMPKFPKSVIPYARGMRGLFEKIQDEDDEPEGTGADTPRAPLSSNLDGIPEQPPGTPGPESRPKGHKRRQSSFAPPRRTSTSEIGNTSADPETLNARQRQVYAERSRQKLEVYLQHMIRWLIFRADSSRLCKFLEISAMAIRLAAEGGYQGKQGLLQIASRRHRELNRKTIQTLGPRHFKERHKRRWFLVRHSYVVCVDGPESLVPYDVFLVDSDFAVDAPPQQRISEQQTAHQMVKVAGENATPTKKAHLLTLYNAERKLKLHARNEKQYLQFRESITYMTDNTPWSKKQRFASFAPLRNNVWCRWLVDGRDHMWQVSRAIDNAKDFVYIHDWWLSPELYLRRPAAVSQKWRLDRLLQRKAQEGVKIFVVVYRNIESAIPIDSEYTKWALLDLHPNIIVQRSPNQFRQNQFFWAHHEKLVVVDNMLAFVGGVDLCFGRWDDPCHSLTDDKLTGFEPDHDLPKDYEHCQVWPGKDYSNPRVQDFYNLDKPYEEMYDRTKVPRMPWHDIAMQIVGQPARDVARHFVQRWNFVLRSRVPTRPTPVLMPPPEYDQEELDSLGMSGTCQVQILRSCSSWSIGTPGKTEHSIMNAYCSLIQSSDHFVYIENQFFITSTRVEAATIHNKIGDALVERAIRAHEKGEKWQACLVIPLMPGFQNSVDAQDGTSVRLIMQCQFRSICRGETSIFARLRAVGIDPEDYIRFYSLRQWGKIGPRKCLTTEQLYIHAKCMIVDDRHVIIGSANINERSMLGNRDSEVASIVTDTCMLQSTMAGQPYEVGEFAHTLRMRLMREHLGIDVDKIYRREQAAVEREHQDAEMERIYREEYGTPSREFGGLGSPPQTPRASQMYSEAESQFLTVATASDSHSPSDASSDMVKDPTGRKGPERDLDVEGLGFDNMKTLVESGNYGYRDTFIDDYGREVMVKRDAPECDRIRHDDAEERRQQKRFSRERREKLPARPPWPTQRADTVPLGLLPRSQLPELPALDDTDIGGPPLTRNTSETSGSKKGTNPLAGAIRQPKVTEDCMADPLALDFYHDVWHKLADNNTKIYRQVFRCMPDSEVLDWKAYEKFNAYNEAFMQSQGLGSSRPLRKEGAPEKSGPPGAGDAALHGMPSIPTPHNAMESLVDKLRPGSKNAAHVDEGNEKVPHRDSPAGTPSPPLDEKTNGTPPRETLEAPRTGRKRGATKSSGRTPAEDVMSSEEAEEMLNLIQGHLVLWPYDWLEKEERGGNWLYNIDQLAPLEIYD</sequence>
<dbReference type="GO" id="GO:0006654">
    <property type="term" value="P:phosphatidic acid biosynthetic process"/>
    <property type="evidence" value="ECO:0007669"/>
    <property type="project" value="InterPro"/>
</dbReference>
<dbReference type="PANTHER" id="PTHR18896">
    <property type="entry name" value="PHOSPHOLIPASE D"/>
    <property type="match status" value="1"/>
</dbReference>
<dbReference type="Proteomes" id="UP000016931">
    <property type="component" value="Unassembled WGS sequence"/>
</dbReference>
<dbReference type="GO" id="GO:0004630">
    <property type="term" value="F:phospholipase D activity"/>
    <property type="evidence" value="ECO:0007669"/>
    <property type="project" value="UniProtKB-UniRule"/>
</dbReference>
<evidence type="ECO:0000256" key="4">
    <source>
        <dbReference type="ARBA" id="ARBA00022801"/>
    </source>
</evidence>
<feature type="compositionally biased region" description="Polar residues" evidence="8">
    <location>
        <begin position="608"/>
        <end position="625"/>
    </location>
</feature>
<dbReference type="CDD" id="cd01254">
    <property type="entry name" value="PH_PLD"/>
    <property type="match status" value="1"/>
</dbReference>
<dbReference type="HOGENOM" id="CLU_000690_0_1_1"/>
<feature type="compositionally biased region" description="Basic and acidic residues" evidence="8">
    <location>
        <begin position="1403"/>
        <end position="1418"/>
    </location>
</feature>
<dbReference type="GO" id="GO:0009395">
    <property type="term" value="P:phospholipid catabolic process"/>
    <property type="evidence" value="ECO:0007669"/>
    <property type="project" value="TreeGrafter"/>
</dbReference>
<feature type="compositionally biased region" description="Basic and acidic residues" evidence="8">
    <location>
        <begin position="1666"/>
        <end position="1680"/>
    </location>
</feature>
<dbReference type="PROSITE" id="PS50035">
    <property type="entry name" value="PLD"/>
    <property type="match status" value="2"/>
</dbReference>
<feature type="region of interest" description="Disordered" evidence="8">
    <location>
        <begin position="1354"/>
        <end position="1420"/>
    </location>
</feature>
<keyword evidence="6" id="KW-0443">Lipid metabolism</keyword>
<dbReference type="Gene3D" id="3.30.1520.10">
    <property type="entry name" value="Phox-like domain"/>
    <property type="match status" value="1"/>
</dbReference>
<dbReference type="OrthoDB" id="14911at2759"/>
<keyword evidence="4 7" id="KW-0378">Hydrolase</keyword>
<evidence type="ECO:0000256" key="2">
    <source>
        <dbReference type="ARBA" id="ARBA00008664"/>
    </source>
</evidence>
<dbReference type="InterPro" id="IPR001736">
    <property type="entry name" value="PLipase_D/transphosphatidylase"/>
</dbReference>
<dbReference type="STRING" id="692275.M3D736"/>
<feature type="region of interest" description="Disordered" evidence="8">
    <location>
        <begin position="1661"/>
        <end position="1728"/>
    </location>
</feature>
<dbReference type="SMART" id="SM00155">
    <property type="entry name" value="PLDc"/>
    <property type="match status" value="2"/>
</dbReference>
<dbReference type="FunFam" id="3.30.870.10:FF:000011">
    <property type="entry name" value="Phospholipase"/>
    <property type="match status" value="1"/>
</dbReference>
<feature type="region of interest" description="Disordered" evidence="8">
    <location>
        <begin position="182"/>
        <end position="323"/>
    </location>
</feature>
<feature type="region of interest" description="Disordered" evidence="8">
    <location>
        <begin position="1463"/>
        <end position="1542"/>
    </location>
</feature>
<evidence type="ECO:0000313" key="10">
    <source>
        <dbReference type="EMBL" id="EMF13960.1"/>
    </source>
</evidence>
<evidence type="ECO:0000256" key="1">
    <source>
        <dbReference type="ARBA" id="ARBA00000798"/>
    </source>
</evidence>
<dbReference type="EMBL" id="KB456262">
    <property type="protein sequence ID" value="EMF13960.1"/>
    <property type="molecule type" value="Genomic_DNA"/>
</dbReference>
<dbReference type="Pfam" id="PF13091">
    <property type="entry name" value="PLDc_2"/>
    <property type="match status" value="1"/>
</dbReference>
<feature type="compositionally biased region" description="Acidic residues" evidence="8">
    <location>
        <begin position="222"/>
        <end position="239"/>
    </location>
</feature>
<dbReference type="eggNOG" id="KOG1329">
    <property type="taxonomic scope" value="Eukaryota"/>
</dbReference>
<feature type="compositionally biased region" description="Basic and acidic residues" evidence="8">
    <location>
        <begin position="1"/>
        <end position="18"/>
    </location>
</feature>
<dbReference type="Pfam" id="PF00614">
    <property type="entry name" value="PLDc"/>
    <property type="match status" value="1"/>
</dbReference>
<keyword evidence="5 7" id="KW-0442">Lipid degradation</keyword>
<dbReference type="GO" id="GO:0035091">
    <property type="term" value="F:phosphatidylinositol binding"/>
    <property type="evidence" value="ECO:0007669"/>
    <property type="project" value="InterPro"/>
</dbReference>
<feature type="compositionally biased region" description="Basic and acidic residues" evidence="8">
    <location>
        <begin position="278"/>
        <end position="292"/>
    </location>
</feature>
<accession>M3D736</accession>
<feature type="region of interest" description="Disordered" evidence="8">
    <location>
        <begin position="1"/>
        <end position="165"/>
    </location>
</feature>
<evidence type="ECO:0000256" key="7">
    <source>
        <dbReference type="PIRNR" id="PIRNR009376"/>
    </source>
</evidence>
<feature type="region of interest" description="Disordered" evidence="8">
    <location>
        <begin position="1612"/>
        <end position="1649"/>
    </location>
</feature>
<dbReference type="CDD" id="cd09138">
    <property type="entry name" value="PLDc_vPLD1_2_yPLD_like_1"/>
    <property type="match status" value="1"/>
</dbReference>
<dbReference type="RefSeq" id="XP_016762081.1">
    <property type="nucleotide sequence ID" value="XM_016910284.1"/>
</dbReference>
<comment type="similarity">
    <text evidence="2 7">Belongs to the phospholipase D family.</text>
</comment>
<name>M3D736_SPHMS</name>
<dbReference type="PIRSF" id="PIRSF009376">
    <property type="entry name" value="Phospholipase_D_euk"/>
    <property type="match status" value="1"/>
</dbReference>
<dbReference type="PANTHER" id="PTHR18896:SF76">
    <property type="entry name" value="PHOSPHOLIPASE"/>
    <property type="match status" value="1"/>
</dbReference>
<feature type="domain" description="PLD phosphodiesterase" evidence="9">
    <location>
        <begin position="1249"/>
        <end position="1276"/>
    </location>
</feature>
<feature type="compositionally biased region" description="Low complexity" evidence="8">
    <location>
        <begin position="63"/>
        <end position="72"/>
    </location>
</feature>
<dbReference type="GO" id="GO:0035556">
    <property type="term" value="P:intracellular signal transduction"/>
    <property type="evidence" value="ECO:0007669"/>
    <property type="project" value="InterPro"/>
</dbReference>
<feature type="compositionally biased region" description="Polar residues" evidence="8">
    <location>
        <begin position="189"/>
        <end position="198"/>
    </location>
</feature>
<proteinExistence type="inferred from homology"/>
<dbReference type="SUPFAM" id="SSF56024">
    <property type="entry name" value="Phospholipase D/nuclease"/>
    <property type="match status" value="2"/>
</dbReference>
<dbReference type="InterPro" id="IPR036871">
    <property type="entry name" value="PX_dom_sf"/>
</dbReference>
<gene>
    <name evidence="10" type="ORF">SEPMUDRAFT_81745</name>
</gene>
<dbReference type="CDD" id="cd06093">
    <property type="entry name" value="PX_domain"/>
    <property type="match status" value="1"/>
</dbReference>
<evidence type="ECO:0000256" key="6">
    <source>
        <dbReference type="ARBA" id="ARBA00023098"/>
    </source>
</evidence>
<feature type="compositionally biased region" description="Low complexity" evidence="8">
    <location>
        <begin position="1388"/>
        <end position="1402"/>
    </location>
</feature>
<dbReference type="InterPro" id="IPR016555">
    <property type="entry name" value="PLipase_D_euk"/>
</dbReference>
<dbReference type="InterPro" id="IPR025202">
    <property type="entry name" value="PLD-like_dom"/>
</dbReference>
<reference evidence="10 11" key="1">
    <citation type="journal article" date="2012" name="PLoS Pathog.">
        <title>Diverse lifestyles and strategies of plant pathogenesis encoded in the genomes of eighteen Dothideomycetes fungi.</title>
        <authorList>
            <person name="Ohm R.A."/>
            <person name="Feau N."/>
            <person name="Henrissat B."/>
            <person name="Schoch C.L."/>
            <person name="Horwitz B.A."/>
            <person name="Barry K.W."/>
            <person name="Condon B.J."/>
            <person name="Copeland A.C."/>
            <person name="Dhillon B."/>
            <person name="Glaser F."/>
            <person name="Hesse C.N."/>
            <person name="Kosti I."/>
            <person name="LaButti K."/>
            <person name="Lindquist E.A."/>
            <person name="Lucas S."/>
            <person name="Salamov A.A."/>
            <person name="Bradshaw R.E."/>
            <person name="Ciuffetti L."/>
            <person name="Hamelin R.C."/>
            <person name="Kema G.H.J."/>
            <person name="Lawrence C."/>
            <person name="Scott J.A."/>
            <person name="Spatafora J.W."/>
            <person name="Turgeon B.G."/>
            <person name="de Wit P.J.G.M."/>
            <person name="Zhong S."/>
            <person name="Goodwin S.B."/>
            <person name="Grigoriev I.V."/>
        </authorList>
    </citation>
    <scope>NUCLEOTIDE SEQUENCE [LARGE SCALE GENOMIC DNA]</scope>
    <source>
        <strain evidence="10 11">SO2202</strain>
    </source>
</reference>
<feature type="compositionally biased region" description="Acidic residues" evidence="8">
    <location>
        <begin position="298"/>
        <end position="308"/>
    </location>
</feature>
<dbReference type="CDD" id="cd09141">
    <property type="entry name" value="PLDc_vPLD1_2_yPLD_like_2"/>
    <property type="match status" value="1"/>
</dbReference>
<feature type="region of interest" description="Disordered" evidence="8">
    <location>
        <begin position="556"/>
        <end position="625"/>
    </location>
</feature>
<protein>
    <recommendedName>
        <fullName evidence="7">Phospholipase</fullName>
        <ecNumber evidence="7">3.1.4.4</ecNumber>
    </recommendedName>
</protein>
<comment type="catalytic activity">
    <reaction evidence="1 7">
        <text>a 1,2-diacyl-sn-glycero-3-phosphocholine + H2O = a 1,2-diacyl-sn-glycero-3-phosphate + choline + H(+)</text>
        <dbReference type="Rhea" id="RHEA:14445"/>
        <dbReference type="ChEBI" id="CHEBI:15354"/>
        <dbReference type="ChEBI" id="CHEBI:15377"/>
        <dbReference type="ChEBI" id="CHEBI:15378"/>
        <dbReference type="ChEBI" id="CHEBI:57643"/>
        <dbReference type="ChEBI" id="CHEBI:58608"/>
        <dbReference type="EC" id="3.1.4.4"/>
    </reaction>
</comment>
<dbReference type="OMA" id="DSLWTKH"/>
<evidence type="ECO:0000256" key="8">
    <source>
        <dbReference type="SAM" id="MobiDB-lite"/>
    </source>
</evidence>
<feature type="compositionally biased region" description="Polar residues" evidence="8">
    <location>
        <begin position="1371"/>
        <end position="1386"/>
    </location>
</feature>